<evidence type="ECO:0000313" key="2">
    <source>
        <dbReference type="Proteomes" id="UP000270046"/>
    </source>
</evidence>
<dbReference type="EMBL" id="CP032869">
    <property type="protein sequence ID" value="AYL95660.1"/>
    <property type="molecule type" value="Genomic_DNA"/>
</dbReference>
<sequence>MDVNTYNKNIPFEIHITVDTFALQQQQFFINLCLANNSKPLFIQLSKGDHVYQPMLGTVIMTNDITAALWLANMLSDKLAANNFMAKRLKIEIPAEYAGTLLLESDFRKYFEWHAKVNYVNVDRLMQICAVHRAHLSSNSLKNEDDLRFITLREFGTRQQFENRVQDIINTLLHEGWNIIKQESEYCIYDNNVFLDNGWLPQ</sequence>
<name>A0A494VQU0_9SPHI</name>
<reference evidence="1 2" key="1">
    <citation type="submission" date="2018-10" db="EMBL/GenBank/DDBJ databases">
        <title>Genome sequencing of Mucilaginibacter sp. HYN0043.</title>
        <authorList>
            <person name="Kim M."/>
            <person name="Yi H."/>
        </authorList>
    </citation>
    <scope>NUCLEOTIDE SEQUENCE [LARGE SCALE GENOMIC DNA]</scope>
    <source>
        <strain evidence="1 2">HYN0043</strain>
    </source>
</reference>
<organism evidence="1 2">
    <name type="scientific">Mucilaginibacter celer</name>
    <dbReference type="NCBI Taxonomy" id="2305508"/>
    <lineage>
        <taxon>Bacteria</taxon>
        <taxon>Pseudomonadati</taxon>
        <taxon>Bacteroidota</taxon>
        <taxon>Sphingobacteriia</taxon>
        <taxon>Sphingobacteriales</taxon>
        <taxon>Sphingobacteriaceae</taxon>
        <taxon>Mucilaginibacter</taxon>
    </lineage>
</organism>
<protein>
    <submittedName>
        <fullName evidence="1">Uncharacterized protein</fullName>
    </submittedName>
</protein>
<gene>
    <name evidence="1" type="ORF">HYN43_010325</name>
</gene>
<dbReference type="RefSeq" id="WP_119411618.1">
    <property type="nucleotide sequence ID" value="NZ_CP032869.1"/>
</dbReference>
<dbReference type="AlphaFoldDB" id="A0A494VQU0"/>
<dbReference type="KEGG" id="muh:HYN43_010325"/>
<proteinExistence type="predicted"/>
<dbReference type="OrthoDB" id="2580232at2"/>
<dbReference type="Proteomes" id="UP000270046">
    <property type="component" value="Chromosome"/>
</dbReference>
<evidence type="ECO:0000313" key="1">
    <source>
        <dbReference type="EMBL" id="AYL95660.1"/>
    </source>
</evidence>
<accession>A0A494VQU0</accession>
<keyword evidence="2" id="KW-1185">Reference proteome</keyword>